<comment type="caution">
    <text evidence="1">The sequence shown here is derived from an EMBL/GenBank/DDBJ whole genome shotgun (WGS) entry which is preliminary data.</text>
</comment>
<dbReference type="Gene3D" id="3.40.50.150">
    <property type="entry name" value="Vaccinia Virus protein VP39"/>
    <property type="match status" value="1"/>
</dbReference>
<evidence type="ECO:0000313" key="2">
    <source>
        <dbReference type="Proteomes" id="UP000054618"/>
    </source>
</evidence>
<dbReference type="GO" id="GO:0008168">
    <property type="term" value="F:methyltransferase activity"/>
    <property type="evidence" value="ECO:0007669"/>
    <property type="project" value="UniProtKB-KW"/>
</dbReference>
<dbReference type="GO" id="GO:0032259">
    <property type="term" value="P:methylation"/>
    <property type="evidence" value="ECO:0007669"/>
    <property type="project" value="UniProtKB-KW"/>
</dbReference>
<keyword evidence="1" id="KW-0489">Methyltransferase</keyword>
<accession>A0A0W0Y4P0</accession>
<gene>
    <name evidence="1" type="ORF">Lqui_0803</name>
</gene>
<name>A0A0W0Y4P0_9GAMM</name>
<dbReference type="EMBL" id="LNYS01000006">
    <property type="protein sequence ID" value="KTD51959.1"/>
    <property type="molecule type" value="Genomic_DNA"/>
</dbReference>
<evidence type="ECO:0000313" key="1">
    <source>
        <dbReference type="EMBL" id="KTD51959.1"/>
    </source>
</evidence>
<keyword evidence="1" id="KW-0808">Transferase</keyword>
<dbReference type="Proteomes" id="UP000054618">
    <property type="component" value="Unassembled WGS sequence"/>
</dbReference>
<dbReference type="PATRIC" id="fig|45073.5.peg.848"/>
<protein>
    <submittedName>
        <fullName evidence="1">Methyltransferase domain protein</fullName>
    </submittedName>
</protein>
<dbReference type="RefSeq" id="WP_058506899.1">
    <property type="nucleotide sequence ID" value="NZ_CAAAIK010000015.1"/>
</dbReference>
<keyword evidence="2" id="KW-1185">Reference proteome</keyword>
<dbReference type="SUPFAM" id="SSF53335">
    <property type="entry name" value="S-adenosyl-L-methionine-dependent methyltransferases"/>
    <property type="match status" value="1"/>
</dbReference>
<dbReference type="InterPro" id="IPR029063">
    <property type="entry name" value="SAM-dependent_MTases_sf"/>
</dbReference>
<proteinExistence type="predicted"/>
<dbReference type="OrthoDB" id="9808140at2"/>
<dbReference type="AlphaFoldDB" id="A0A0W0Y4P0"/>
<dbReference type="Pfam" id="PF13489">
    <property type="entry name" value="Methyltransf_23"/>
    <property type="match status" value="1"/>
</dbReference>
<sequence>MLLAPGTILQRMYLKERLALLKPGFFVEIGIGDGSLSSLLCQLGWKGIGFEINEDTAEKASQSMKCYVDSGQYEVRQQNWLYNQDNLKADLIVSSMVIEHLNESEETLYFKRCESALAQSGICILLVPSSMKYWGIEDEIAGHYKRYSKETLSALMDKLGWEVSHYSSLTYPFSNILFPVSEYLVRKAEKNKLSLSMDIKTKLSGNRQVPYKTSYPKVFKLILNEKVLFPFHWLQKKFSNHPDALVAYLECKPLSKGGDVIL</sequence>
<dbReference type="STRING" id="45073.Lqui_0803"/>
<organism evidence="1 2">
    <name type="scientific">Legionella quinlivanii</name>
    <dbReference type="NCBI Taxonomy" id="45073"/>
    <lineage>
        <taxon>Bacteria</taxon>
        <taxon>Pseudomonadati</taxon>
        <taxon>Pseudomonadota</taxon>
        <taxon>Gammaproteobacteria</taxon>
        <taxon>Legionellales</taxon>
        <taxon>Legionellaceae</taxon>
        <taxon>Legionella</taxon>
    </lineage>
</organism>
<reference evidence="1 2" key="1">
    <citation type="submission" date="2015-11" db="EMBL/GenBank/DDBJ databases">
        <title>Genomic analysis of 38 Legionella species identifies large and diverse effector repertoires.</title>
        <authorList>
            <person name="Burstein D."/>
            <person name="Amaro F."/>
            <person name="Zusman T."/>
            <person name="Lifshitz Z."/>
            <person name="Cohen O."/>
            <person name="Gilbert J.A."/>
            <person name="Pupko T."/>
            <person name="Shuman H.A."/>
            <person name="Segal G."/>
        </authorList>
    </citation>
    <scope>NUCLEOTIDE SEQUENCE [LARGE SCALE GENOMIC DNA]</scope>
    <source>
        <strain evidence="1 2">CDC#1442-AUS-E</strain>
    </source>
</reference>
<dbReference type="PANTHER" id="PTHR43861">
    <property type="entry name" value="TRANS-ACONITATE 2-METHYLTRANSFERASE-RELATED"/>
    <property type="match status" value="1"/>
</dbReference>